<reference evidence="11" key="1">
    <citation type="submission" date="2006-06" db="EMBL/GenBank/DDBJ databases">
        <title>Complete sequence of chromosome of Mycobacterium sp. MCS.</title>
        <authorList>
            <consortium name="US DOE Joint Genome Institute"/>
            <person name="Copeland A."/>
            <person name="Lucas S."/>
            <person name="Lapidus A."/>
            <person name="Barry K."/>
            <person name="Detter J.C."/>
            <person name="Glavina del Rio T."/>
            <person name="Hammon N."/>
            <person name="Israni S."/>
            <person name="Dalin E."/>
            <person name="Tice H."/>
            <person name="Pitluck S."/>
            <person name="Martinez M."/>
            <person name="Schmutz J."/>
            <person name="Larimer F."/>
            <person name="Land M."/>
            <person name="Hauser L."/>
            <person name="Kyrpides N."/>
            <person name="Kim E."/>
            <person name="Miller C.D."/>
            <person name="Hughes J.E."/>
            <person name="Anderson A.J."/>
            <person name="Sims R.C."/>
            <person name="Richardson P."/>
        </authorList>
    </citation>
    <scope>NUCLEOTIDE SEQUENCE [LARGE SCALE GENOMIC DNA]</scope>
    <source>
        <strain evidence="11">MCS</strain>
    </source>
</reference>
<dbReference type="Gene3D" id="3.40.710.10">
    <property type="entry name" value="DD-peptidase/beta-lactamase superfamily"/>
    <property type="match status" value="1"/>
</dbReference>
<evidence type="ECO:0000256" key="4">
    <source>
        <dbReference type="ARBA" id="ARBA00022679"/>
    </source>
</evidence>
<feature type="region of interest" description="Disordered" evidence="9">
    <location>
        <begin position="767"/>
        <end position="831"/>
    </location>
</feature>
<dbReference type="Gene3D" id="3.30.10.20">
    <property type="match status" value="1"/>
</dbReference>
<dbReference type="InterPro" id="IPR001264">
    <property type="entry name" value="Glyco_trans_51"/>
</dbReference>
<dbReference type="AlphaFoldDB" id="A0A5Q5BHE7"/>
<dbReference type="GO" id="GO:0008658">
    <property type="term" value="F:penicillin binding"/>
    <property type="evidence" value="ECO:0007669"/>
    <property type="project" value="InterPro"/>
</dbReference>
<evidence type="ECO:0000256" key="7">
    <source>
        <dbReference type="ARBA" id="ARBA00034000"/>
    </source>
</evidence>
<organism evidence="11">
    <name type="scientific">Mycobacterium sp. (strain MCS)</name>
    <dbReference type="NCBI Taxonomy" id="164756"/>
    <lineage>
        <taxon>Bacteria</taxon>
        <taxon>Bacillati</taxon>
        <taxon>Actinomycetota</taxon>
        <taxon>Actinomycetes</taxon>
        <taxon>Mycobacteriales</taxon>
        <taxon>Mycobacteriaceae</taxon>
        <taxon>Mycobacterium</taxon>
    </lineage>
</organism>
<evidence type="ECO:0000256" key="1">
    <source>
        <dbReference type="ARBA" id="ARBA00022645"/>
    </source>
</evidence>
<dbReference type="SUPFAM" id="SSF53955">
    <property type="entry name" value="Lysozyme-like"/>
    <property type="match status" value="1"/>
</dbReference>
<dbReference type="GO" id="GO:0009252">
    <property type="term" value="P:peptidoglycan biosynthetic process"/>
    <property type="evidence" value="ECO:0007669"/>
    <property type="project" value="TreeGrafter"/>
</dbReference>
<feature type="domain" description="PASTA" evidence="10">
    <location>
        <begin position="697"/>
        <end position="762"/>
    </location>
</feature>
<evidence type="ECO:0000259" key="10">
    <source>
        <dbReference type="PROSITE" id="PS51178"/>
    </source>
</evidence>
<dbReference type="PANTHER" id="PTHR32282:SF33">
    <property type="entry name" value="PEPTIDOGLYCAN GLYCOSYLTRANSFERASE"/>
    <property type="match status" value="1"/>
</dbReference>
<dbReference type="InterPro" id="IPR001460">
    <property type="entry name" value="PCN-bd_Tpept"/>
</dbReference>
<evidence type="ECO:0000313" key="11">
    <source>
        <dbReference type="EMBL" id="ABG07594.1"/>
    </source>
</evidence>
<sequence length="831" mass="87878" precursor="true">MRDKRRAKWQALARLAGCCLVAGLLAAALMFPFVGGAGSAIMRVSDSATEESTQLIEGEVPIVSTMVDTEGNPIAWLYEQRRWEVPSNRIANTMKLAIISIEDKRFSEHNGVDWQGTLTGLAGYLQGAERTRGGSTLEQQYVKNFNLLVKAQTDADRRAAVENTPARKLREIRAALAMDAALPKAEILARYLNLVSFGNGAFGVQDAAKTYFGINASELNWQQAAMLAGMVRSPSSLDPYTHPDATLERRNVVLNTIIENLPDKADELRAAKDRPLGVLPRPDPLPQGCIAARDRAFFCAYAMEYLARAGLSKEDVARNGYLIRTTLDPKVQDSVKNAIDEVADPTAVGVASVMSVIRPGKDAHRIVAMADSRTYGLDVNAGQTVQPQPFSLVGDGAGSIFKIFTTAAALEMGMGINATLDVPQTFRGTGLGDSTEPGCPPKTWCVRNVSGFAGQLNVTDALAKSPNTAFAKLISQIGVPRAMDMAVRLGLRSYAEPGTARAYDPESNESIADWVKRQNLGSFTLGPLELNALELSNVAATLASGGMWCPPSPIDKVLDRNGDEVALAAAPCEQVVPEGLANTMANALGKDHTGGTATGAAGSVGWDLPMSGKTGTTESHRSSGFLGFTNQYAAANYIFNDSPTPSGLCSYPLRQCSDGDLYGGTEPARTWYMAMKPIANYFGPVAMPPTDPRYVDGGPGSEVPSVTGLKLDAARKKLSEAGFQVAAEPTAVNSSSAKGTVVGTTPRGKTIPGSIVTINTSTGYVPAPVYQPPRPSAPSAPSAPPPVEAPPPQPPPPNVFEIPGLPPIMLPWPPPPPPPPPAPPPPPPPPA</sequence>
<evidence type="ECO:0000256" key="2">
    <source>
        <dbReference type="ARBA" id="ARBA00022670"/>
    </source>
</evidence>
<dbReference type="SUPFAM" id="SSF56601">
    <property type="entry name" value="beta-lactamase/transpeptidase-like"/>
    <property type="match status" value="1"/>
</dbReference>
<dbReference type="Pfam" id="PF00912">
    <property type="entry name" value="Transgly"/>
    <property type="match status" value="1"/>
</dbReference>
<dbReference type="SMART" id="SM00740">
    <property type="entry name" value="PASTA"/>
    <property type="match status" value="1"/>
</dbReference>
<name>A0A5Q5BHE7_MYCSS</name>
<dbReference type="KEGG" id="mmc:Mmcs_1483"/>
<accession>A0A5Q5BHE7</accession>
<dbReference type="InterPro" id="IPR005543">
    <property type="entry name" value="PASTA_dom"/>
</dbReference>
<proteinExistence type="predicted"/>
<protein>
    <submittedName>
        <fullName evidence="11">Glycosyl transferase, family 51</fullName>
    </submittedName>
</protein>
<dbReference type="Pfam" id="PF03793">
    <property type="entry name" value="PASTA"/>
    <property type="match status" value="1"/>
</dbReference>
<gene>
    <name evidence="11" type="ordered locus">Mmcs_1483</name>
</gene>
<dbReference type="InterPro" id="IPR023346">
    <property type="entry name" value="Lysozyme-like_dom_sf"/>
</dbReference>
<feature type="compositionally biased region" description="Pro residues" evidence="9">
    <location>
        <begin position="769"/>
        <end position="831"/>
    </location>
</feature>
<evidence type="ECO:0000256" key="5">
    <source>
        <dbReference type="ARBA" id="ARBA00022801"/>
    </source>
</evidence>
<evidence type="ECO:0000256" key="9">
    <source>
        <dbReference type="SAM" id="MobiDB-lite"/>
    </source>
</evidence>
<keyword evidence="4 11" id="KW-0808">Transferase</keyword>
<dbReference type="Gene3D" id="1.10.3810.10">
    <property type="entry name" value="Biosynthetic peptidoglycan transglycosylase-like"/>
    <property type="match status" value="1"/>
</dbReference>
<dbReference type="PROSITE" id="PS51178">
    <property type="entry name" value="PASTA"/>
    <property type="match status" value="1"/>
</dbReference>
<dbReference type="InterPro" id="IPR050396">
    <property type="entry name" value="Glycosyltr_51/Transpeptidase"/>
</dbReference>
<dbReference type="GO" id="GO:0006508">
    <property type="term" value="P:proteolysis"/>
    <property type="evidence" value="ECO:0007669"/>
    <property type="project" value="UniProtKB-KW"/>
</dbReference>
<comment type="catalytic activity">
    <reaction evidence="8">
        <text>[GlcNAc-(1-&gt;4)-Mur2Ac(oyl-L-Ala-gamma-D-Glu-L-Lys-D-Ala-D-Ala)](n)-di-trans,octa-cis-undecaprenyl diphosphate + beta-D-GlcNAc-(1-&gt;4)-Mur2Ac(oyl-L-Ala-gamma-D-Glu-L-Lys-D-Ala-D-Ala)-di-trans,octa-cis-undecaprenyl diphosphate = [GlcNAc-(1-&gt;4)-Mur2Ac(oyl-L-Ala-gamma-D-Glu-L-Lys-D-Ala-D-Ala)](n+1)-di-trans,octa-cis-undecaprenyl diphosphate + di-trans,octa-cis-undecaprenyl diphosphate + H(+)</text>
        <dbReference type="Rhea" id="RHEA:23708"/>
        <dbReference type="Rhea" id="RHEA-COMP:9602"/>
        <dbReference type="Rhea" id="RHEA-COMP:9603"/>
        <dbReference type="ChEBI" id="CHEBI:15378"/>
        <dbReference type="ChEBI" id="CHEBI:58405"/>
        <dbReference type="ChEBI" id="CHEBI:60033"/>
        <dbReference type="ChEBI" id="CHEBI:78435"/>
        <dbReference type="EC" id="2.4.99.28"/>
    </reaction>
</comment>
<evidence type="ECO:0000256" key="6">
    <source>
        <dbReference type="ARBA" id="ARBA00023268"/>
    </source>
</evidence>
<dbReference type="InterPro" id="IPR036950">
    <property type="entry name" value="PBP_transglycosylase"/>
</dbReference>
<keyword evidence="6" id="KW-0511">Multifunctional enzyme</keyword>
<dbReference type="Pfam" id="PF00905">
    <property type="entry name" value="Transpeptidase"/>
    <property type="match status" value="1"/>
</dbReference>
<keyword evidence="5" id="KW-0378">Hydrolase</keyword>
<dbReference type="InterPro" id="IPR012338">
    <property type="entry name" value="Beta-lactam/transpept-like"/>
</dbReference>
<dbReference type="GO" id="GO:0030288">
    <property type="term" value="C:outer membrane-bounded periplasmic space"/>
    <property type="evidence" value="ECO:0007669"/>
    <property type="project" value="TreeGrafter"/>
</dbReference>
<comment type="catalytic activity">
    <reaction evidence="7">
        <text>Preferential cleavage: (Ac)2-L-Lys-D-Ala-|-D-Ala. Also transpeptidation of peptidyl-alanyl moieties that are N-acyl substituents of D-alanine.</text>
        <dbReference type="EC" id="3.4.16.4"/>
    </reaction>
</comment>
<keyword evidence="3" id="KW-0328">Glycosyltransferase</keyword>
<evidence type="ECO:0000256" key="8">
    <source>
        <dbReference type="ARBA" id="ARBA00049902"/>
    </source>
</evidence>
<dbReference type="GO" id="GO:0008955">
    <property type="term" value="F:peptidoglycan glycosyltransferase activity"/>
    <property type="evidence" value="ECO:0007669"/>
    <property type="project" value="UniProtKB-EC"/>
</dbReference>
<dbReference type="CDD" id="cd06577">
    <property type="entry name" value="PASTA_pknB"/>
    <property type="match status" value="1"/>
</dbReference>
<dbReference type="GO" id="GO:0009002">
    <property type="term" value="F:serine-type D-Ala-D-Ala carboxypeptidase activity"/>
    <property type="evidence" value="ECO:0007669"/>
    <property type="project" value="UniProtKB-EC"/>
</dbReference>
<dbReference type="PANTHER" id="PTHR32282">
    <property type="entry name" value="BINDING PROTEIN TRANSPEPTIDASE, PUTATIVE-RELATED"/>
    <property type="match status" value="1"/>
</dbReference>
<evidence type="ECO:0000256" key="3">
    <source>
        <dbReference type="ARBA" id="ARBA00022676"/>
    </source>
</evidence>
<dbReference type="EMBL" id="CP000384">
    <property type="protein sequence ID" value="ABG07594.1"/>
    <property type="molecule type" value="Genomic_DNA"/>
</dbReference>
<keyword evidence="1" id="KW-0121">Carboxypeptidase</keyword>
<keyword evidence="2" id="KW-0645">Protease</keyword>